<evidence type="ECO:0000256" key="6">
    <source>
        <dbReference type="ARBA" id="ARBA00022801"/>
    </source>
</evidence>
<dbReference type="InterPro" id="IPR027806">
    <property type="entry name" value="HARBI1_dom"/>
</dbReference>
<dbReference type="PANTHER" id="PTHR22930:SF85">
    <property type="entry name" value="GH03217P-RELATED"/>
    <property type="match status" value="1"/>
</dbReference>
<evidence type="ECO:0008006" key="12">
    <source>
        <dbReference type="Google" id="ProtNLM"/>
    </source>
</evidence>
<sequence>MSGSNTAFTFSELFRENKPRTRGIVRAIPSTWPRSTQWWHIVVLSFTEGQWIAHFRMSEDTFTFLCNKVRPAMERENTTYRECVPVRKRVAIALWKLATGSAYRTIGEHFGVSMSTVYRCVRDFCAAAQLLLVPEQILGSATMRGCCGWVSYSDFRRCDARVLRLSILWELASWGIFDTHTRNIRGVPTGYYLLSDSAYPLQKWGQPYWLLKPFSDTGNLTAAQQLYNRTTSRARVAVENAFSRLKGRWRCLLKRNVINLSLVKSTVYTCCALHNLCERHGETYDTEWHVPLDAAAAVPMATQGAEEDGRGLHEALMGICCPTNVS</sequence>
<comment type="cofactor">
    <cofactor evidence="1">
        <name>a divalent metal cation</name>
        <dbReference type="ChEBI" id="CHEBI:60240"/>
    </cofactor>
</comment>
<name>A0A8C6V0M6_9GOBI</name>
<evidence type="ECO:0000256" key="7">
    <source>
        <dbReference type="ARBA" id="ARBA00023242"/>
    </source>
</evidence>
<dbReference type="GO" id="GO:0016787">
    <property type="term" value="F:hydrolase activity"/>
    <property type="evidence" value="ECO:0007669"/>
    <property type="project" value="UniProtKB-KW"/>
</dbReference>
<reference evidence="10" key="1">
    <citation type="submission" date="2025-08" db="UniProtKB">
        <authorList>
            <consortium name="Ensembl"/>
        </authorList>
    </citation>
    <scope>IDENTIFICATION</scope>
</reference>
<evidence type="ECO:0000313" key="11">
    <source>
        <dbReference type="Proteomes" id="UP000694523"/>
    </source>
</evidence>
<proteinExistence type="inferred from homology"/>
<dbReference type="Ensembl" id="ENSNMLT00000049304.1">
    <property type="protein sequence ID" value="ENSNMLP00000044420.1"/>
    <property type="gene ID" value="ENSNMLG00000026891.1"/>
</dbReference>
<dbReference type="GO" id="GO:0004518">
    <property type="term" value="F:nuclease activity"/>
    <property type="evidence" value="ECO:0007669"/>
    <property type="project" value="UniProtKB-KW"/>
</dbReference>
<feature type="domain" description="DDE Tnp4" evidence="8">
    <location>
        <begin position="183"/>
        <end position="275"/>
    </location>
</feature>
<dbReference type="InterPro" id="IPR045249">
    <property type="entry name" value="HARBI1-like"/>
</dbReference>
<evidence type="ECO:0000259" key="9">
    <source>
        <dbReference type="Pfam" id="PF26138"/>
    </source>
</evidence>
<dbReference type="InterPro" id="IPR058353">
    <property type="entry name" value="DUF8040"/>
</dbReference>
<comment type="subcellular location">
    <subcellularLocation>
        <location evidence="2">Nucleus</location>
    </subcellularLocation>
</comment>
<accession>A0A8C6V0M6</accession>
<dbReference type="Pfam" id="PF26138">
    <property type="entry name" value="DUF8040"/>
    <property type="match status" value="1"/>
</dbReference>
<keyword evidence="7" id="KW-0539">Nucleus</keyword>
<keyword evidence="11" id="KW-1185">Reference proteome</keyword>
<keyword evidence="5" id="KW-0479">Metal-binding</keyword>
<reference evidence="10" key="2">
    <citation type="submission" date="2025-09" db="UniProtKB">
        <authorList>
            <consortium name="Ensembl"/>
        </authorList>
    </citation>
    <scope>IDENTIFICATION</scope>
</reference>
<comment type="similarity">
    <text evidence="3">Belongs to the HARBI1 family.</text>
</comment>
<evidence type="ECO:0000259" key="8">
    <source>
        <dbReference type="Pfam" id="PF13359"/>
    </source>
</evidence>
<dbReference type="Pfam" id="PF13359">
    <property type="entry name" value="DDE_Tnp_4"/>
    <property type="match status" value="1"/>
</dbReference>
<dbReference type="AlphaFoldDB" id="A0A8C6V0M6"/>
<evidence type="ECO:0000256" key="4">
    <source>
        <dbReference type="ARBA" id="ARBA00022722"/>
    </source>
</evidence>
<dbReference type="GO" id="GO:0046872">
    <property type="term" value="F:metal ion binding"/>
    <property type="evidence" value="ECO:0007669"/>
    <property type="project" value="UniProtKB-KW"/>
</dbReference>
<organism evidence="10 11">
    <name type="scientific">Neogobius melanostomus</name>
    <name type="common">round goby</name>
    <dbReference type="NCBI Taxonomy" id="47308"/>
    <lineage>
        <taxon>Eukaryota</taxon>
        <taxon>Metazoa</taxon>
        <taxon>Chordata</taxon>
        <taxon>Craniata</taxon>
        <taxon>Vertebrata</taxon>
        <taxon>Euteleostomi</taxon>
        <taxon>Actinopterygii</taxon>
        <taxon>Neopterygii</taxon>
        <taxon>Teleostei</taxon>
        <taxon>Neoteleostei</taxon>
        <taxon>Acanthomorphata</taxon>
        <taxon>Gobiaria</taxon>
        <taxon>Gobiiformes</taxon>
        <taxon>Gobioidei</taxon>
        <taxon>Gobiidae</taxon>
        <taxon>Benthophilinae</taxon>
        <taxon>Neogobiini</taxon>
        <taxon>Neogobius</taxon>
    </lineage>
</organism>
<evidence type="ECO:0000313" key="10">
    <source>
        <dbReference type="Ensembl" id="ENSNMLP00000044420.1"/>
    </source>
</evidence>
<dbReference type="Proteomes" id="UP000694523">
    <property type="component" value="Unplaced"/>
</dbReference>
<protein>
    <recommendedName>
        <fullName evidence="12">DDE Tnp4 domain-containing protein</fullName>
    </recommendedName>
</protein>
<dbReference type="PANTHER" id="PTHR22930">
    <property type="match status" value="1"/>
</dbReference>
<keyword evidence="4" id="KW-0540">Nuclease</keyword>
<evidence type="ECO:0000256" key="3">
    <source>
        <dbReference type="ARBA" id="ARBA00006958"/>
    </source>
</evidence>
<keyword evidence="6" id="KW-0378">Hydrolase</keyword>
<evidence type="ECO:0000256" key="2">
    <source>
        <dbReference type="ARBA" id="ARBA00004123"/>
    </source>
</evidence>
<evidence type="ECO:0000256" key="5">
    <source>
        <dbReference type="ARBA" id="ARBA00022723"/>
    </source>
</evidence>
<feature type="domain" description="DUF8040" evidence="9">
    <location>
        <begin position="43"/>
        <end position="127"/>
    </location>
</feature>
<evidence type="ECO:0000256" key="1">
    <source>
        <dbReference type="ARBA" id="ARBA00001968"/>
    </source>
</evidence>
<dbReference type="GO" id="GO:0005634">
    <property type="term" value="C:nucleus"/>
    <property type="evidence" value="ECO:0007669"/>
    <property type="project" value="UniProtKB-SubCell"/>
</dbReference>